<evidence type="ECO:0000313" key="2">
    <source>
        <dbReference type="Proteomes" id="UP000036367"/>
    </source>
</evidence>
<dbReference type="PATRIC" id="fig|595434.4.peg.1549"/>
<reference evidence="1" key="1">
    <citation type="submission" date="2015-05" db="EMBL/GenBank/DDBJ databases">
        <title>Permanent draft genome of Rhodopirellula islandicus K833.</title>
        <authorList>
            <person name="Kizina J."/>
            <person name="Richter M."/>
            <person name="Glockner F.O."/>
            <person name="Harder J."/>
        </authorList>
    </citation>
    <scope>NUCLEOTIDE SEQUENCE [LARGE SCALE GENOMIC DNA]</scope>
    <source>
        <strain evidence="1">K833</strain>
    </source>
</reference>
<name>A0A0J1BIY6_RHOIS</name>
<evidence type="ECO:0000313" key="1">
    <source>
        <dbReference type="EMBL" id="KLU06408.1"/>
    </source>
</evidence>
<dbReference type="AlphaFoldDB" id="A0A0J1BIY6"/>
<proteinExistence type="predicted"/>
<comment type="caution">
    <text evidence="1">The sequence shown here is derived from an EMBL/GenBank/DDBJ whole genome shotgun (WGS) entry which is preliminary data.</text>
</comment>
<accession>A0A0J1BIY6</accession>
<gene>
    <name evidence="1" type="ORF">RISK_001619</name>
</gene>
<keyword evidence="2" id="KW-1185">Reference proteome</keyword>
<dbReference type="EMBL" id="LECT01000015">
    <property type="protein sequence ID" value="KLU06408.1"/>
    <property type="molecule type" value="Genomic_DNA"/>
</dbReference>
<dbReference type="Proteomes" id="UP000036367">
    <property type="component" value="Unassembled WGS sequence"/>
</dbReference>
<organism evidence="1 2">
    <name type="scientific">Rhodopirellula islandica</name>
    <dbReference type="NCBI Taxonomy" id="595434"/>
    <lineage>
        <taxon>Bacteria</taxon>
        <taxon>Pseudomonadati</taxon>
        <taxon>Planctomycetota</taxon>
        <taxon>Planctomycetia</taxon>
        <taxon>Pirellulales</taxon>
        <taxon>Pirellulaceae</taxon>
        <taxon>Rhodopirellula</taxon>
    </lineage>
</organism>
<protein>
    <submittedName>
        <fullName evidence="1">Uncharacterized protein</fullName>
    </submittedName>
</protein>
<sequence length="43" mass="5100">MSSTGADFQRLLRIRQCLREELEMGWACFVAQAFRRYHSSNFS</sequence>